<sequence length="71" mass="7819">MKLDLKKLREAAGLSQSELANRVGVTQGYISHIEKNLRAPALKILDALARELNVHPTELIVKETSNRAVGE</sequence>
<evidence type="ECO:0000313" key="3">
    <source>
        <dbReference type="EMBL" id="AEG59001.1"/>
    </source>
</evidence>
<dbReference type="SUPFAM" id="SSF47413">
    <property type="entry name" value="lambda repressor-like DNA-binding domains"/>
    <property type="match status" value="1"/>
</dbReference>
<dbReference type="InterPro" id="IPR010982">
    <property type="entry name" value="Lambda_DNA-bd_dom_sf"/>
</dbReference>
<dbReference type="STRING" id="696281.Desru_0718"/>
<dbReference type="Proteomes" id="UP000009234">
    <property type="component" value="Chromosome"/>
</dbReference>
<reference evidence="4" key="1">
    <citation type="submission" date="2011-05" db="EMBL/GenBank/DDBJ databases">
        <title>Complete sequence of Desulfotomaculum ruminis DSM 2154.</title>
        <authorList>
            <person name="Lucas S."/>
            <person name="Copeland A."/>
            <person name="Lapidus A."/>
            <person name="Cheng J.-F."/>
            <person name="Goodwin L."/>
            <person name="Pitluck S."/>
            <person name="Lu M."/>
            <person name="Detter J.C."/>
            <person name="Han C."/>
            <person name="Tapia R."/>
            <person name="Land M."/>
            <person name="Hauser L."/>
            <person name="Kyrpides N."/>
            <person name="Ivanova N."/>
            <person name="Mikhailova N."/>
            <person name="Pagani I."/>
            <person name="Stams A.J.M."/>
            <person name="Plugge C.M."/>
            <person name="Muyzer G."/>
            <person name="Kuever J."/>
            <person name="Parshina S.N."/>
            <person name="Ivanova A.E."/>
            <person name="Nazina T.N."/>
            <person name="Brambilla E."/>
            <person name="Spring S."/>
            <person name="Klenk H.-P."/>
            <person name="Woyke T."/>
        </authorList>
    </citation>
    <scope>NUCLEOTIDE SEQUENCE [LARGE SCALE GENOMIC DNA]</scope>
    <source>
        <strain evidence="4">ATCC 23193 / DSM 2154 / NCIB 8452 / DL</strain>
    </source>
</reference>
<reference evidence="3 4" key="2">
    <citation type="journal article" date="2012" name="Stand. Genomic Sci.">
        <title>Complete genome sequence of the sulfate-reducing firmicute Desulfotomaculum ruminis type strain (DL(T)).</title>
        <authorList>
            <person name="Spring S."/>
            <person name="Visser M."/>
            <person name="Lu M."/>
            <person name="Copeland A."/>
            <person name="Lapidus A."/>
            <person name="Lucas S."/>
            <person name="Cheng J.F."/>
            <person name="Han C."/>
            <person name="Tapia R."/>
            <person name="Goodwin L.A."/>
            <person name="Pitluck S."/>
            <person name="Ivanova N."/>
            <person name="Land M."/>
            <person name="Hauser L."/>
            <person name="Larimer F."/>
            <person name="Rohde M."/>
            <person name="Goker M."/>
            <person name="Detter J.C."/>
            <person name="Kyrpides N.C."/>
            <person name="Woyke T."/>
            <person name="Schaap P.J."/>
            <person name="Plugge C.M."/>
            <person name="Muyzer G."/>
            <person name="Kuever J."/>
            <person name="Pereira I.A."/>
            <person name="Parshina S.N."/>
            <person name="Bernier-Latmani R."/>
            <person name="Stams A.J."/>
            <person name="Klenk H.P."/>
        </authorList>
    </citation>
    <scope>NUCLEOTIDE SEQUENCE [LARGE SCALE GENOMIC DNA]</scope>
    <source>
        <strain evidence="4">ATCC 23193 / DSM 2154 / NCIB 8452 / DL</strain>
    </source>
</reference>
<dbReference type="KEGG" id="dru:Desru_0718"/>
<dbReference type="PANTHER" id="PTHR46797">
    <property type="entry name" value="HTH-TYPE TRANSCRIPTIONAL REGULATOR"/>
    <property type="match status" value="1"/>
</dbReference>
<gene>
    <name evidence="3" type="ordered locus">Desru_0718</name>
</gene>
<dbReference type="GO" id="GO:0005829">
    <property type="term" value="C:cytosol"/>
    <property type="evidence" value="ECO:0007669"/>
    <property type="project" value="TreeGrafter"/>
</dbReference>
<dbReference type="AlphaFoldDB" id="F6DTY3"/>
<protein>
    <submittedName>
        <fullName evidence="3">Helix-turn-helix domain protein</fullName>
    </submittedName>
</protein>
<name>F6DTY3_DESRL</name>
<keyword evidence="1" id="KW-0238">DNA-binding</keyword>
<dbReference type="InterPro" id="IPR050807">
    <property type="entry name" value="TransReg_Diox_bact_type"/>
</dbReference>
<keyword evidence="4" id="KW-1185">Reference proteome</keyword>
<dbReference type="PROSITE" id="PS50943">
    <property type="entry name" value="HTH_CROC1"/>
    <property type="match status" value="1"/>
</dbReference>
<dbReference type="PANTHER" id="PTHR46797:SF1">
    <property type="entry name" value="METHYLPHOSPHONATE SYNTHASE"/>
    <property type="match status" value="1"/>
</dbReference>
<accession>F6DTY3</accession>
<dbReference type="Pfam" id="PF01381">
    <property type="entry name" value="HTH_3"/>
    <property type="match status" value="1"/>
</dbReference>
<dbReference type="GO" id="GO:0003677">
    <property type="term" value="F:DNA binding"/>
    <property type="evidence" value="ECO:0007669"/>
    <property type="project" value="UniProtKB-KW"/>
</dbReference>
<dbReference type="GO" id="GO:0003700">
    <property type="term" value="F:DNA-binding transcription factor activity"/>
    <property type="evidence" value="ECO:0007669"/>
    <property type="project" value="TreeGrafter"/>
</dbReference>
<evidence type="ECO:0000313" key="4">
    <source>
        <dbReference type="Proteomes" id="UP000009234"/>
    </source>
</evidence>
<dbReference type="HOGENOM" id="CLU_066192_29_1_9"/>
<dbReference type="SMART" id="SM00530">
    <property type="entry name" value="HTH_XRE"/>
    <property type="match status" value="1"/>
</dbReference>
<organism evidence="3 4">
    <name type="scientific">Desulforamulus ruminis (strain ATCC 23193 / DSM 2154 / NCIMB 8452 / DL)</name>
    <name type="common">Desulfotomaculum ruminis</name>
    <dbReference type="NCBI Taxonomy" id="696281"/>
    <lineage>
        <taxon>Bacteria</taxon>
        <taxon>Bacillati</taxon>
        <taxon>Bacillota</taxon>
        <taxon>Clostridia</taxon>
        <taxon>Eubacteriales</taxon>
        <taxon>Peptococcaceae</taxon>
        <taxon>Desulforamulus</taxon>
    </lineage>
</organism>
<feature type="domain" description="HTH cro/C1-type" evidence="2">
    <location>
        <begin position="5"/>
        <end position="59"/>
    </location>
</feature>
<dbReference type="CDD" id="cd00093">
    <property type="entry name" value="HTH_XRE"/>
    <property type="match status" value="1"/>
</dbReference>
<proteinExistence type="predicted"/>
<dbReference type="OrthoDB" id="9795511at2"/>
<dbReference type="Gene3D" id="1.10.260.40">
    <property type="entry name" value="lambda repressor-like DNA-binding domains"/>
    <property type="match status" value="1"/>
</dbReference>
<dbReference type="InterPro" id="IPR001387">
    <property type="entry name" value="Cro/C1-type_HTH"/>
</dbReference>
<evidence type="ECO:0000256" key="1">
    <source>
        <dbReference type="ARBA" id="ARBA00023125"/>
    </source>
</evidence>
<evidence type="ECO:0000259" key="2">
    <source>
        <dbReference type="PROSITE" id="PS50943"/>
    </source>
</evidence>
<dbReference type="RefSeq" id="WP_013840775.1">
    <property type="nucleotide sequence ID" value="NC_015589.1"/>
</dbReference>
<dbReference type="EMBL" id="CP002780">
    <property type="protein sequence ID" value="AEG59001.1"/>
    <property type="molecule type" value="Genomic_DNA"/>
</dbReference>